<feature type="non-terminal residue" evidence="3">
    <location>
        <position position="1"/>
    </location>
</feature>
<dbReference type="GO" id="GO:0016579">
    <property type="term" value="P:protein deubiquitination"/>
    <property type="evidence" value="ECO:0007669"/>
    <property type="project" value="TreeGrafter"/>
</dbReference>
<evidence type="ECO:0000259" key="2">
    <source>
        <dbReference type="PROSITE" id="PS50802"/>
    </source>
</evidence>
<protein>
    <recommendedName>
        <fullName evidence="2">OTU domain-containing protein</fullName>
    </recommendedName>
</protein>
<reference evidence="3" key="1">
    <citation type="submission" date="2022-03" db="EMBL/GenBank/DDBJ databases">
        <title>A functionally conserved STORR gene fusion in Papaver species that diverged 16.8 million years ago.</title>
        <authorList>
            <person name="Catania T."/>
        </authorList>
    </citation>
    <scope>NUCLEOTIDE SEQUENCE</scope>
    <source>
        <strain evidence="3">S-191538</strain>
    </source>
</reference>
<accession>A0AA41S070</accession>
<dbReference type="Pfam" id="PF02338">
    <property type="entry name" value="OTU"/>
    <property type="match status" value="1"/>
</dbReference>
<evidence type="ECO:0000313" key="3">
    <source>
        <dbReference type="EMBL" id="MCL7027582.1"/>
    </source>
</evidence>
<dbReference type="PANTHER" id="PTHR12419:SF111">
    <property type="entry name" value="OVARIAN TUMOR DOMAIN-CONTAINING DEUBIQUITINATING ENZYME 9"/>
    <property type="match status" value="1"/>
</dbReference>
<gene>
    <name evidence="3" type="ORF">MKW94_016121</name>
</gene>
<dbReference type="SUPFAM" id="SSF54001">
    <property type="entry name" value="Cysteine proteinases"/>
    <property type="match status" value="1"/>
</dbReference>
<dbReference type="InterPro" id="IPR050704">
    <property type="entry name" value="Peptidase_C85-like"/>
</dbReference>
<feature type="domain" description="OTU" evidence="2">
    <location>
        <begin position="77"/>
        <end position="202"/>
    </location>
</feature>
<dbReference type="PANTHER" id="PTHR12419">
    <property type="entry name" value="OTU DOMAIN CONTAINING PROTEIN"/>
    <property type="match status" value="1"/>
</dbReference>
<dbReference type="CDD" id="cd22751">
    <property type="entry name" value="OTU_plant_OTU9-like"/>
    <property type="match status" value="1"/>
</dbReference>
<name>A0AA41S070_PAPNU</name>
<comment type="caution">
    <text evidence="3">The sequence shown here is derived from an EMBL/GenBank/DDBJ whole genome shotgun (WGS) entry which is preliminary data.</text>
</comment>
<dbReference type="InterPro" id="IPR038765">
    <property type="entry name" value="Papain-like_cys_pep_sf"/>
</dbReference>
<proteinExistence type="inferred from homology"/>
<dbReference type="InterPro" id="IPR003323">
    <property type="entry name" value="OTU_dom"/>
</dbReference>
<sequence>FFLIIFENADDPAEVVAVEERDPMYNEEKDFSNLQLTSESGLNAELANRLLQMVPGPIDDSQSEHLRLLQRLEKFGLTEIVMKTDGNCQFRSLSDQLYGSPDHHEYVRQKIVSQLKSEEEVYKDFVDMQYEAYLQKISTDGEWGDHVTLKAASDLFGVKIFVITTYRDTCYYEINPKTEKSTQVMCLSFRVGGEHYNSIVVGKNDDEEASALSEVHLPIVPASWKSCCGMLEALFGSDL</sequence>
<evidence type="ECO:0000313" key="4">
    <source>
        <dbReference type="Proteomes" id="UP001177140"/>
    </source>
</evidence>
<dbReference type="AlphaFoldDB" id="A0AA41S070"/>
<evidence type="ECO:0000256" key="1">
    <source>
        <dbReference type="ARBA" id="ARBA00010407"/>
    </source>
</evidence>
<feature type="non-terminal residue" evidence="3">
    <location>
        <position position="239"/>
    </location>
</feature>
<dbReference type="Proteomes" id="UP001177140">
    <property type="component" value="Unassembled WGS sequence"/>
</dbReference>
<dbReference type="Gene3D" id="3.90.70.80">
    <property type="match status" value="1"/>
</dbReference>
<dbReference type="GO" id="GO:0004843">
    <property type="term" value="F:cysteine-type deubiquitinase activity"/>
    <property type="evidence" value="ECO:0007669"/>
    <property type="project" value="TreeGrafter"/>
</dbReference>
<keyword evidence="4" id="KW-1185">Reference proteome</keyword>
<dbReference type="EMBL" id="JAJJMA010069731">
    <property type="protein sequence ID" value="MCL7027582.1"/>
    <property type="molecule type" value="Genomic_DNA"/>
</dbReference>
<dbReference type="PROSITE" id="PS50802">
    <property type="entry name" value="OTU"/>
    <property type="match status" value="1"/>
</dbReference>
<comment type="similarity">
    <text evidence="1">Belongs to the peptidase C85 family.</text>
</comment>
<organism evidence="3 4">
    <name type="scientific">Papaver nudicaule</name>
    <name type="common">Iceland poppy</name>
    <dbReference type="NCBI Taxonomy" id="74823"/>
    <lineage>
        <taxon>Eukaryota</taxon>
        <taxon>Viridiplantae</taxon>
        <taxon>Streptophyta</taxon>
        <taxon>Embryophyta</taxon>
        <taxon>Tracheophyta</taxon>
        <taxon>Spermatophyta</taxon>
        <taxon>Magnoliopsida</taxon>
        <taxon>Ranunculales</taxon>
        <taxon>Papaveraceae</taxon>
        <taxon>Papaveroideae</taxon>
        <taxon>Papaver</taxon>
    </lineage>
</organism>